<evidence type="ECO:0000256" key="7">
    <source>
        <dbReference type="SAM" id="MobiDB-lite"/>
    </source>
</evidence>
<dbReference type="Gene3D" id="3.30.160.60">
    <property type="entry name" value="Classic Zinc Finger"/>
    <property type="match status" value="3"/>
</dbReference>
<dbReference type="InParanoid" id="A0A7R8YT15"/>
<evidence type="ECO:0000256" key="3">
    <source>
        <dbReference type="ARBA" id="ARBA00022771"/>
    </source>
</evidence>
<evidence type="ECO:0000256" key="1">
    <source>
        <dbReference type="ARBA" id="ARBA00022723"/>
    </source>
</evidence>
<proteinExistence type="predicted"/>
<feature type="binding site" evidence="6">
    <location>
        <position position="10"/>
    </location>
    <ligand>
        <name>Zn(2+)</name>
        <dbReference type="ChEBI" id="CHEBI:29105"/>
    </ligand>
</feature>
<dbReference type="PROSITE" id="PS50157">
    <property type="entry name" value="ZINC_FINGER_C2H2_2"/>
    <property type="match status" value="5"/>
</dbReference>
<keyword evidence="1 6" id="KW-0479">Metal-binding</keyword>
<dbReference type="EMBL" id="LR899010">
    <property type="protein sequence ID" value="CAD7081209.1"/>
    <property type="molecule type" value="Genomic_DNA"/>
</dbReference>
<keyword evidence="3 5" id="KW-0863">Zinc-finger</keyword>
<evidence type="ECO:0000256" key="4">
    <source>
        <dbReference type="ARBA" id="ARBA00022833"/>
    </source>
</evidence>
<evidence type="ECO:0000259" key="9">
    <source>
        <dbReference type="PROSITE" id="PS51915"/>
    </source>
</evidence>
<protein>
    <submittedName>
        <fullName evidence="10">Uncharacterized protein</fullName>
    </submittedName>
</protein>
<evidence type="ECO:0000256" key="5">
    <source>
        <dbReference type="PROSITE-ProRule" id="PRU00042"/>
    </source>
</evidence>
<dbReference type="Proteomes" id="UP000594454">
    <property type="component" value="Chromosome 2"/>
</dbReference>
<dbReference type="GO" id="GO:0000977">
    <property type="term" value="F:RNA polymerase II transcription regulatory region sequence-specific DNA binding"/>
    <property type="evidence" value="ECO:0007669"/>
    <property type="project" value="TreeGrafter"/>
</dbReference>
<evidence type="ECO:0000313" key="10">
    <source>
        <dbReference type="EMBL" id="CAD7081209.1"/>
    </source>
</evidence>
<dbReference type="InterPro" id="IPR012934">
    <property type="entry name" value="Znf_AD"/>
</dbReference>
<dbReference type="InterPro" id="IPR013087">
    <property type="entry name" value="Znf_C2H2_type"/>
</dbReference>
<reference evidence="10 11" key="1">
    <citation type="submission" date="2020-11" db="EMBL/GenBank/DDBJ databases">
        <authorList>
            <person name="Wallbank WR R."/>
            <person name="Pardo Diaz C."/>
            <person name="Kozak K."/>
            <person name="Martin S."/>
            <person name="Jiggins C."/>
            <person name="Moest M."/>
            <person name="Warren A I."/>
            <person name="Generalovic N T."/>
            <person name="Byers J.R.P. K."/>
            <person name="Montejo-Kovacevich G."/>
            <person name="Yen C E."/>
        </authorList>
    </citation>
    <scope>NUCLEOTIDE SEQUENCE [LARGE SCALE GENOMIC DNA]</scope>
</reference>
<evidence type="ECO:0000313" key="11">
    <source>
        <dbReference type="Proteomes" id="UP000594454"/>
    </source>
</evidence>
<gene>
    <name evidence="10" type="ORF">HERILL_LOCUS4328</name>
</gene>
<feature type="domain" description="C2H2-type" evidence="8">
    <location>
        <begin position="357"/>
        <end position="384"/>
    </location>
</feature>
<dbReference type="PANTHER" id="PTHR24379">
    <property type="entry name" value="KRAB AND ZINC FINGER DOMAIN-CONTAINING"/>
    <property type="match status" value="1"/>
</dbReference>
<feature type="region of interest" description="Disordered" evidence="7">
    <location>
        <begin position="254"/>
        <end position="280"/>
    </location>
</feature>
<dbReference type="PROSITE" id="PS00028">
    <property type="entry name" value="ZINC_FINGER_C2H2_1"/>
    <property type="match status" value="5"/>
</dbReference>
<feature type="domain" description="C2H2-type" evidence="8">
    <location>
        <begin position="301"/>
        <end position="328"/>
    </location>
</feature>
<dbReference type="OrthoDB" id="4748970at2759"/>
<keyword evidence="4 6" id="KW-0862">Zinc</keyword>
<dbReference type="AlphaFoldDB" id="A0A7R8YT15"/>
<dbReference type="InterPro" id="IPR036236">
    <property type="entry name" value="Znf_C2H2_sf"/>
</dbReference>
<feature type="binding site" evidence="6">
    <location>
        <position position="7"/>
    </location>
    <ligand>
        <name>Zn(2+)</name>
        <dbReference type="ChEBI" id="CHEBI:29105"/>
    </ligand>
</feature>
<feature type="domain" description="C2H2-type" evidence="8">
    <location>
        <begin position="234"/>
        <end position="262"/>
    </location>
</feature>
<dbReference type="SMART" id="SM00355">
    <property type="entry name" value="ZnF_C2H2"/>
    <property type="match status" value="6"/>
</dbReference>
<feature type="compositionally biased region" description="Polar residues" evidence="7">
    <location>
        <begin position="265"/>
        <end position="280"/>
    </location>
</feature>
<dbReference type="GO" id="GO:0008270">
    <property type="term" value="F:zinc ion binding"/>
    <property type="evidence" value="ECO:0007669"/>
    <property type="project" value="UniProtKB-UniRule"/>
</dbReference>
<evidence type="ECO:0000256" key="2">
    <source>
        <dbReference type="ARBA" id="ARBA00022737"/>
    </source>
</evidence>
<accession>A0A7R8YT15</accession>
<name>A0A7R8YT15_HERIL</name>
<keyword evidence="2" id="KW-0677">Repeat</keyword>
<sequence>MDLADVCRTCFSPDNLEYTIFDVIPLENQPSEIMVIDLLGLIPRISITDISPPLRICTKCMEFMKLIYTFISQCEKSETYIRQLQTQIFNDQSNQNVEQSSMSSALSPTINNGTSGGISIKLERSLSTDQFLEEKPLNTQDDFKDSTEYKFLSSKETIPPVAIKQEPELELWEDIELVPEEESYQLPAMDQVSSSSNLNSSDENVQKGFQCSCGERFSRKLSYSRHVKNCLPLYECDICSMAFQDKTSAFSHFKTSHPGEKPAITENNQRNSKSNRLTNKNTSILPERVQVFVTEEATKYFPCKYCSKQLKTEKSRAMHMRVHNSKHKCEECNKHFRTGTHLRAHEMRVHPGKWNAIQCGICERYFACKSDYFRHQLTHTKETPFECNMCPQKYRYKKFLENHMRQSHDINEEELQEFLKEKYGRKSWLSGTFTCDICSMEMVRADVAAHLENHMLNRDVENKKNKSASNNKNH</sequence>
<dbReference type="SUPFAM" id="SSF57716">
    <property type="entry name" value="Glucocorticoid receptor-like (DNA-binding domain)"/>
    <property type="match status" value="1"/>
</dbReference>
<dbReference type="SUPFAM" id="SSF57667">
    <property type="entry name" value="beta-beta-alpha zinc fingers"/>
    <property type="match status" value="2"/>
</dbReference>
<organism evidence="10 11">
    <name type="scientific">Hermetia illucens</name>
    <name type="common">Black soldier fly</name>
    <dbReference type="NCBI Taxonomy" id="343691"/>
    <lineage>
        <taxon>Eukaryota</taxon>
        <taxon>Metazoa</taxon>
        <taxon>Ecdysozoa</taxon>
        <taxon>Arthropoda</taxon>
        <taxon>Hexapoda</taxon>
        <taxon>Insecta</taxon>
        <taxon>Pterygota</taxon>
        <taxon>Neoptera</taxon>
        <taxon>Endopterygota</taxon>
        <taxon>Diptera</taxon>
        <taxon>Brachycera</taxon>
        <taxon>Stratiomyomorpha</taxon>
        <taxon>Stratiomyidae</taxon>
        <taxon>Hermetiinae</taxon>
        <taxon>Hermetia</taxon>
    </lineage>
</organism>
<dbReference type="PROSITE" id="PS51915">
    <property type="entry name" value="ZAD"/>
    <property type="match status" value="1"/>
</dbReference>
<dbReference type="Pfam" id="PF00096">
    <property type="entry name" value="zf-C2H2"/>
    <property type="match status" value="1"/>
</dbReference>
<feature type="domain" description="ZAD" evidence="9">
    <location>
        <begin position="5"/>
        <end position="84"/>
    </location>
</feature>
<keyword evidence="11" id="KW-1185">Reference proteome</keyword>
<dbReference type="SMART" id="SM00868">
    <property type="entry name" value="zf-AD"/>
    <property type="match status" value="1"/>
</dbReference>
<feature type="binding site" evidence="6">
    <location>
        <position position="60"/>
    </location>
    <ligand>
        <name>Zn(2+)</name>
        <dbReference type="ChEBI" id="CHEBI:29105"/>
    </ligand>
</feature>
<evidence type="ECO:0000259" key="8">
    <source>
        <dbReference type="PROSITE" id="PS50157"/>
    </source>
</evidence>
<dbReference type="GO" id="GO:0000981">
    <property type="term" value="F:DNA-binding transcription factor activity, RNA polymerase II-specific"/>
    <property type="evidence" value="ECO:0007669"/>
    <property type="project" value="TreeGrafter"/>
</dbReference>
<evidence type="ECO:0000256" key="6">
    <source>
        <dbReference type="PROSITE-ProRule" id="PRU01263"/>
    </source>
</evidence>
<dbReference type="GO" id="GO:0005634">
    <property type="term" value="C:nucleus"/>
    <property type="evidence" value="ECO:0007669"/>
    <property type="project" value="InterPro"/>
</dbReference>
<feature type="binding site" evidence="6">
    <location>
        <position position="57"/>
    </location>
    <ligand>
        <name>Zn(2+)</name>
        <dbReference type="ChEBI" id="CHEBI:29105"/>
    </ligand>
</feature>
<dbReference type="PANTHER" id="PTHR24379:SF127">
    <property type="entry name" value="BLOODY FINGERS-RELATED"/>
    <property type="match status" value="1"/>
</dbReference>
<feature type="domain" description="C2H2-type" evidence="8">
    <location>
        <begin position="385"/>
        <end position="413"/>
    </location>
</feature>
<feature type="domain" description="C2H2-type" evidence="8">
    <location>
        <begin position="327"/>
        <end position="355"/>
    </location>
</feature>